<dbReference type="GO" id="GO:0043291">
    <property type="term" value="C:RAVE complex"/>
    <property type="evidence" value="ECO:0007669"/>
    <property type="project" value="TreeGrafter"/>
</dbReference>
<dbReference type="OrthoDB" id="342131at2759"/>
<reference evidence="2 3" key="1">
    <citation type="submission" date="2018-11" db="EMBL/GenBank/DDBJ databases">
        <authorList>
            <consortium name="Pathogen Informatics"/>
        </authorList>
    </citation>
    <scope>NUCLEOTIDE SEQUENCE [LARGE SCALE GENOMIC DNA]</scope>
</reference>
<feature type="non-terminal residue" evidence="2">
    <location>
        <position position="267"/>
    </location>
</feature>
<evidence type="ECO:0000313" key="2">
    <source>
        <dbReference type="EMBL" id="VDK68589.1"/>
    </source>
</evidence>
<dbReference type="AlphaFoldDB" id="A0A3P6S9Q1"/>
<dbReference type="PANTHER" id="PTHR13950:SF9">
    <property type="entry name" value="RABCONNECTIN-3A"/>
    <property type="match status" value="1"/>
</dbReference>
<keyword evidence="3" id="KW-1185">Reference proteome</keyword>
<name>A0A3P6S9Q1_CYLGO</name>
<proteinExistence type="predicted"/>
<dbReference type="InterPro" id="IPR022033">
    <property type="entry name" value="Rav1p_C"/>
</dbReference>
<sequence>MLPLHVLCNVDNRINEHAGKETGFGEDDSKTYEALFAADKSDSAMFSDVLQNEHFPTTFTTQNNRLLAELLTHTHLPGLSDIEQMHLLAIADTLSQFSSDLMNFSIEGTAVELLLGDVRRCAAAPSGIAAVDECGQRYLMALKRHEYLLLHLPEKERMVLKARRRDSSINLKTMFFFQVAGLASADIIWALHSETETELLNAISFSQKANPTWDELRSLGVGWWLKSTASLKVCVEKIVLDVELCSASCFQLGKVAFQQNQDPMDSS</sequence>
<dbReference type="Proteomes" id="UP000271889">
    <property type="component" value="Unassembled WGS sequence"/>
</dbReference>
<evidence type="ECO:0000313" key="3">
    <source>
        <dbReference type="Proteomes" id="UP000271889"/>
    </source>
</evidence>
<dbReference type="EMBL" id="UYRV01021001">
    <property type="protein sequence ID" value="VDK68589.1"/>
    <property type="molecule type" value="Genomic_DNA"/>
</dbReference>
<protein>
    <recommendedName>
        <fullName evidence="1">RAVE complex protein Rav1 C-terminal domain-containing protein</fullName>
    </recommendedName>
</protein>
<gene>
    <name evidence="2" type="ORF">CGOC_LOCUS6428</name>
</gene>
<organism evidence="2 3">
    <name type="scientific">Cylicostephanus goldi</name>
    <name type="common">Nematode worm</name>
    <dbReference type="NCBI Taxonomy" id="71465"/>
    <lineage>
        <taxon>Eukaryota</taxon>
        <taxon>Metazoa</taxon>
        <taxon>Ecdysozoa</taxon>
        <taxon>Nematoda</taxon>
        <taxon>Chromadorea</taxon>
        <taxon>Rhabditida</taxon>
        <taxon>Rhabditina</taxon>
        <taxon>Rhabditomorpha</taxon>
        <taxon>Strongyloidea</taxon>
        <taxon>Strongylidae</taxon>
        <taxon>Cylicostephanus</taxon>
    </lineage>
</organism>
<evidence type="ECO:0000259" key="1">
    <source>
        <dbReference type="Pfam" id="PF12234"/>
    </source>
</evidence>
<accession>A0A3P6S9Q1</accession>
<dbReference type="InterPro" id="IPR052208">
    <property type="entry name" value="DmX-like/RAVE_component"/>
</dbReference>
<dbReference type="PANTHER" id="PTHR13950">
    <property type="entry name" value="RABCONNECTIN-RELATED"/>
    <property type="match status" value="1"/>
</dbReference>
<dbReference type="GO" id="GO:0007035">
    <property type="term" value="P:vacuolar acidification"/>
    <property type="evidence" value="ECO:0007669"/>
    <property type="project" value="TreeGrafter"/>
</dbReference>
<feature type="domain" description="RAVE complex protein Rav1 C-terminal" evidence="1">
    <location>
        <begin position="129"/>
        <end position="238"/>
    </location>
</feature>
<dbReference type="Pfam" id="PF12234">
    <property type="entry name" value="Rav1p_C"/>
    <property type="match status" value="1"/>
</dbReference>